<feature type="transmembrane region" description="Helical" evidence="1">
    <location>
        <begin position="102"/>
        <end position="123"/>
    </location>
</feature>
<dbReference type="Proteomes" id="UP000593765">
    <property type="component" value="Chromosome"/>
</dbReference>
<gene>
    <name evidence="2" type="ORF">IPV69_08040</name>
</gene>
<keyword evidence="3" id="KW-1185">Reference proteome</keyword>
<dbReference type="KEGG" id="hbs:IPV69_08040"/>
<evidence type="ECO:0000256" key="1">
    <source>
        <dbReference type="SAM" id="Phobius"/>
    </source>
</evidence>
<dbReference type="RefSeq" id="WP_206294511.1">
    <property type="nucleotide sequence ID" value="NZ_CP063458.1"/>
</dbReference>
<keyword evidence="1" id="KW-0472">Membrane</keyword>
<feature type="transmembrane region" description="Helical" evidence="1">
    <location>
        <begin position="67"/>
        <end position="90"/>
    </location>
</feature>
<evidence type="ECO:0000313" key="2">
    <source>
        <dbReference type="EMBL" id="QOV91295.1"/>
    </source>
</evidence>
<sequence>MNGFTASTIGHDRPSQHGIRSRRIDWLSGAVAGALAVVVLCVGLRLTVDAAALSSRLSGQGYNVGPPVPRCLGVAALAAGELIAIVGVVWRGYRRGALDSAVVVVLATVSLLALFAAVVLMLAGRS</sequence>
<organism evidence="2 3">
    <name type="scientific">Humisphaera borealis</name>
    <dbReference type="NCBI Taxonomy" id="2807512"/>
    <lineage>
        <taxon>Bacteria</taxon>
        <taxon>Pseudomonadati</taxon>
        <taxon>Planctomycetota</taxon>
        <taxon>Phycisphaerae</taxon>
        <taxon>Tepidisphaerales</taxon>
        <taxon>Tepidisphaeraceae</taxon>
        <taxon>Humisphaera</taxon>
    </lineage>
</organism>
<keyword evidence="1" id="KW-1133">Transmembrane helix</keyword>
<feature type="transmembrane region" description="Helical" evidence="1">
    <location>
        <begin position="26"/>
        <end position="47"/>
    </location>
</feature>
<protein>
    <submittedName>
        <fullName evidence="2">Uncharacterized protein</fullName>
    </submittedName>
</protein>
<dbReference type="AlphaFoldDB" id="A0A7M2X0T1"/>
<proteinExistence type="predicted"/>
<reference evidence="2 3" key="1">
    <citation type="submission" date="2020-10" db="EMBL/GenBank/DDBJ databases">
        <title>Wide distribution of Phycisphaera-like planctomycetes from WD2101 soil group in peatlands and genome analysis of the first cultivated representative.</title>
        <authorList>
            <person name="Dedysh S.N."/>
            <person name="Beletsky A.V."/>
            <person name="Ivanova A."/>
            <person name="Kulichevskaya I.S."/>
            <person name="Suzina N.E."/>
            <person name="Philippov D.A."/>
            <person name="Rakitin A.L."/>
            <person name="Mardanov A.V."/>
            <person name="Ravin N.V."/>
        </authorList>
    </citation>
    <scope>NUCLEOTIDE SEQUENCE [LARGE SCALE GENOMIC DNA]</scope>
    <source>
        <strain evidence="2 3">M1803</strain>
    </source>
</reference>
<dbReference type="EMBL" id="CP063458">
    <property type="protein sequence ID" value="QOV91295.1"/>
    <property type="molecule type" value="Genomic_DNA"/>
</dbReference>
<keyword evidence="1" id="KW-0812">Transmembrane</keyword>
<name>A0A7M2X0T1_9BACT</name>
<accession>A0A7M2X0T1</accession>
<evidence type="ECO:0000313" key="3">
    <source>
        <dbReference type="Proteomes" id="UP000593765"/>
    </source>
</evidence>